<accession>A0A218W367</accession>
<dbReference type="Gene3D" id="3.90.1720.10">
    <property type="entry name" value="endopeptidase domain like (from Nostoc punctiforme)"/>
    <property type="match status" value="2"/>
</dbReference>
<comment type="caution">
    <text evidence="2">The sequence shown here is derived from an EMBL/GenBank/DDBJ whole genome shotgun (WGS) entry which is preliminary data.</text>
</comment>
<dbReference type="SUPFAM" id="SSF54001">
    <property type="entry name" value="Cysteine proteinases"/>
    <property type="match status" value="1"/>
</dbReference>
<feature type="domain" description="LRAT" evidence="1">
    <location>
        <begin position="62"/>
        <end position="293"/>
    </location>
</feature>
<evidence type="ECO:0000313" key="2">
    <source>
        <dbReference type="EMBL" id="OWM67287.1"/>
    </source>
</evidence>
<proteinExistence type="predicted"/>
<dbReference type="PROSITE" id="PS51934">
    <property type="entry name" value="LRAT"/>
    <property type="match status" value="1"/>
</dbReference>
<dbReference type="PANTHER" id="PTHR46137:SF14">
    <property type="entry name" value="LRAT DOMAIN-CONTAINING PROTEIN"/>
    <property type="match status" value="1"/>
</dbReference>
<dbReference type="PANTHER" id="PTHR46137">
    <property type="entry name" value="OS05G0310600 PROTEIN"/>
    <property type="match status" value="1"/>
</dbReference>
<dbReference type="Pfam" id="PF04970">
    <property type="entry name" value="LRAT"/>
    <property type="match status" value="2"/>
</dbReference>
<reference evidence="3" key="1">
    <citation type="journal article" date="2017" name="Plant J.">
        <title>The pomegranate (Punica granatum L.) genome and the genomics of punicalagin biosynthesis.</title>
        <authorList>
            <person name="Qin G."/>
            <person name="Xu C."/>
            <person name="Ming R."/>
            <person name="Tang H."/>
            <person name="Guyot R."/>
            <person name="Kramer E.M."/>
            <person name="Hu Y."/>
            <person name="Yi X."/>
            <person name="Qi Y."/>
            <person name="Xu X."/>
            <person name="Gao Z."/>
            <person name="Pan H."/>
            <person name="Jian J."/>
            <person name="Tian Y."/>
            <person name="Yue Z."/>
            <person name="Xu Y."/>
        </authorList>
    </citation>
    <scope>NUCLEOTIDE SEQUENCE [LARGE SCALE GENOMIC DNA]</scope>
    <source>
        <strain evidence="3">cv. Dabenzi</strain>
    </source>
</reference>
<evidence type="ECO:0000313" key="3">
    <source>
        <dbReference type="Proteomes" id="UP000197138"/>
    </source>
</evidence>
<dbReference type="InterPro" id="IPR007053">
    <property type="entry name" value="LRAT_dom"/>
</dbReference>
<dbReference type="EMBL" id="MTKT01005400">
    <property type="protein sequence ID" value="OWM67287.1"/>
    <property type="molecule type" value="Genomic_DNA"/>
</dbReference>
<organism evidence="2 3">
    <name type="scientific">Punica granatum</name>
    <name type="common">Pomegranate</name>
    <dbReference type="NCBI Taxonomy" id="22663"/>
    <lineage>
        <taxon>Eukaryota</taxon>
        <taxon>Viridiplantae</taxon>
        <taxon>Streptophyta</taxon>
        <taxon>Embryophyta</taxon>
        <taxon>Tracheophyta</taxon>
        <taxon>Spermatophyta</taxon>
        <taxon>Magnoliopsida</taxon>
        <taxon>eudicotyledons</taxon>
        <taxon>Gunneridae</taxon>
        <taxon>Pentapetalae</taxon>
        <taxon>rosids</taxon>
        <taxon>malvids</taxon>
        <taxon>Myrtales</taxon>
        <taxon>Lythraceae</taxon>
        <taxon>Punica</taxon>
    </lineage>
</organism>
<evidence type="ECO:0000259" key="1">
    <source>
        <dbReference type="PROSITE" id="PS51934"/>
    </source>
</evidence>
<dbReference type="Proteomes" id="UP000197138">
    <property type="component" value="Unassembled WGS sequence"/>
</dbReference>
<name>A0A218W367_PUNGR</name>
<protein>
    <recommendedName>
        <fullName evidence="1">LRAT domain-containing protein</fullName>
    </recommendedName>
</protein>
<gene>
    <name evidence="2" type="ORF">CDL15_Pgr000739</name>
</gene>
<dbReference type="AlphaFoldDB" id="A0A218W367"/>
<sequence>MLLSRFHSGIEDFLLNARGSDVIDVMDSYAILSEIKKEAEGTLRLLWKKIDPKDLKPGDHIYSHKRYGFYSHHGIYVGDGFVIHFTRTETKNSVLRLPKAEKSVHPPPCPKCRYDERIDLGWSTLLGYTDRAHYTPLLGDFTLPCLPPLVLIYVVEARCFLLLHKPKTISKLSTQSKLPVSPRITGHQCLSVGSRRRASMAYSVVRTCVDCFRRGKEKLHSIRYFVYGAPRVGLLLKKSGTCTTLESSRTADDVVWEAYELFWKQGFGEYNLRSNNCEHFATFCRTGKRECTQMSFYNDLEEWFKSLIS</sequence>
<dbReference type="InterPro" id="IPR038765">
    <property type="entry name" value="Papain-like_cys_pep_sf"/>
</dbReference>